<keyword evidence="3" id="KW-0804">Transcription</keyword>
<keyword evidence="4" id="KW-0539">Nucleus</keyword>
<accession>A0A5J9VA27</accession>
<evidence type="ECO:0000256" key="2">
    <source>
        <dbReference type="ARBA" id="ARBA00023125"/>
    </source>
</evidence>
<dbReference type="InterPro" id="IPR003441">
    <property type="entry name" value="NAC-dom"/>
</dbReference>
<dbReference type="Gene3D" id="2.170.150.80">
    <property type="entry name" value="NAC domain"/>
    <property type="match status" value="1"/>
</dbReference>
<organism evidence="7 8">
    <name type="scientific">Eragrostis curvula</name>
    <name type="common">weeping love grass</name>
    <dbReference type="NCBI Taxonomy" id="38414"/>
    <lineage>
        <taxon>Eukaryota</taxon>
        <taxon>Viridiplantae</taxon>
        <taxon>Streptophyta</taxon>
        <taxon>Embryophyta</taxon>
        <taxon>Tracheophyta</taxon>
        <taxon>Spermatophyta</taxon>
        <taxon>Magnoliopsida</taxon>
        <taxon>Liliopsida</taxon>
        <taxon>Poales</taxon>
        <taxon>Poaceae</taxon>
        <taxon>PACMAD clade</taxon>
        <taxon>Chloridoideae</taxon>
        <taxon>Eragrostideae</taxon>
        <taxon>Eragrostidinae</taxon>
        <taxon>Eragrostis</taxon>
    </lineage>
</organism>
<name>A0A5J9VA27_9POAL</name>
<evidence type="ECO:0000259" key="6">
    <source>
        <dbReference type="PROSITE" id="PS51005"/>
    </source>
</evidence>
<dbReference type="PANTHER" id="PTHR31719">
    <property type="entry name" value="NAC TRANSCRIPTION FACTOR 56"/>
    <property type="match status" value="1"/>
</dbReference>
<dbReference type="GO" id="GO:0006355">
    <property type="term" value="P:regulation of DNA-templated transcription"/>
    <property type="evidence" value="ECO:0007669"/>
    <property type="project" value="InterPro"/>
</dbReference>
<sequence length="330" mass="36558">MSSSSGILDDLPPGIQFAPPDEQIVELYLLRRVRGQPDLFPGLIVDDDAATNTQPWKLFKRHGRPDAPQAFFFVHTNGAPRPDRRCHRGGTWKSQKCEKEKPCHEMVVDGERVKWSKHNLNLHMESDGSCGWVMHEYTVAGSSSLKMCSISFTGNGQKRKRVPDGYDDDEPVAQRPRVAEEDTSCSGTTTFDQGFSTAHASSDEEIAAAMVAEMTCEQPSWEFQAEQVQQTINASSAPQQFEPSPPPWTTTTTFSQESSLAQEDGAAHASEGIQHLADTTQDIAAMIDEMTDGADLYFHQEPEMDQKQSSCGVPTIGDTDVVYWEGFGFF</sequence>
<dbReference type="Gramene" id="TVU32488">
    <property type="protein sequence ID" value="TVU32488"/>
    <property type="gene ID" value="EJB05_24219"/>
</dbReference>
<evidence type="ECO:0000256" key="1">
    <source>
        <dbReference type="ARBA" id="ARBA00023015"/>
    </source>
</evidence>
<dbReference type="PANTHER" id="PTHR31719:SF116">
    <property type="entry name" value="NAC DOMAIN-CONTAINING PROTEIN"/>
    <property type="match status" value="1"/>
</dbReference>
<feature type="compositionally biased region" description="Polar residues" evidence="5">
    <location>
        <begin position="231"/>
        <end position="242"/>
    </location>
</feature>
<evidence type="ECO:0000313" key="7">
    <source>
        <dbReference type="EMBL" id="TVU32488.1"/>
    </source>
</evidence>
<dbReference type="Proteomes" id="UP000324897">
    <property type="component" value="Chromosome 1"/>
</dbReference>
<feature type="region of interest" description="Disordered" evidence="5">
    <location>
        <begin position="155"/>
        <end position="191"/>
    </location>
</feature>
<evidence type="ECO:0000256" key="3">
    <source>
        <dbReference type="ARBA" id="ARBA00023163"/>
    </source>
</evidence>
<feature type="region of interest" description="Disordered" evidence="5">
    <location>
        <begin position="231"/>
        <end position="253"/>
    </location>
</feature>
<keyword evidence="1" id="KW-0805">Transcription regulation</keyword>
<reference evidence="7 8" key="1">
    <citation type="journal article" date="2019" name="Sci. Rep.">
        <title>A high-quality genome of Eragrostis curvula grass provides insights into Poaceae evolution and supports new strategies to enhance forage quality.</title>
        <authorList>
            <person name="Carballo J."/>
            <person name="Santos B.A.C.M."/>
            <person name="Zappacosta D."/>
            <person name="Garbus I."/>
            <person name="Selva J.P."/>
            <person name="Gallo C.A."/>
            <person name="Diaz A."/>
            <person name="Albertini E."/>
            <person name="Caccamo M."/>
            <person name="Echenique V."/>
        </authorList>
    </citation>
    <scope>NUCLEOTIDE SEQUENCE [LARGE SCALE GENOMIC DNA]</scope>
    <source>
        <strain evidence="8">cv. Victoria</strain>
        <tissue evidence="7">Leaf</tissue>
    </source>
</reference>
<feature type="non-terminal residue" evidence="7">
    <location>
        <position position="1"/>
    </location>
</feature>
<dbReference type="GO" id="GO:0003677">
    <property type="term" value="F:DNA binding"/>
    <property type="evidence" value="ECO:0007669"/>
    <property type="project" value="UniProtKB-KW"/>
</dbReference>
<proteinExistence type="predicted"/>
<protein>
    <recommendedName>
        <fullName evidence="6">NAC domain-containing protein</fullName>
    </recommendedName>
</protein>
<gene>
    <name evidence="7" type="ORF">EJB05_24219</name>
</gene>
<evidence type="ECO:0000256" key="5">
    <source>
        <dbReference type="SAM" id="MobiDB-lite"/>
    </source>
</evidence>
<dbReference type="Pfam" id="PF02365">
    <property type="entry name" value="NAM"/>
    <property type="match status" value="1"/>
</dbReference>
<comment type="caution">
    <text evidence="7">The sequence shown here is derived from an EMBL/GenBank/DDBJ whole genome shotgun (WGS) entry which is preliminary data.</text>
</comment>
<dbReference type="SUPFAM" id="SSF101941">
    <property type="entry name" value="NAC domain"/>
    <property type="match status" value="1"/>
</dbReference>
<dbReference type="AlphaFoldDB" id="A0A5J9VA27"/>
<evidence type="ECO:0000313" key="8">
    <source>
        <dbReference type="Proteomes" id="UP000324897"/>
    </source>
</evidence>
<dbReference type="PROSITE" id="PS51005">
    <property type="entry name" value="NAC"/>
    <property type="match status" value="1"/>
</dbReference>
<dbReference type="EMBL" id="RWGY01000011">
    <property type="protein sequence ID" value="TVU32488.1"/>
    <property type="molecule type" value="Genomic_DNA"/>
</dbReference>
<keyword evidence="8" id="KW-1185">Reference proteome</keyword>
<keyword evidence="2" id="KW-0238">DNA-binding</keyword>
<feature type="domain" description="NAC" evidence="6">
    <location>
        <begin position="11"/>
        <end position="179"/>
    </location>
</feature>
<dbReference type="OrthoDB" id="718712at2759"/>
<dbReference type="InterPro" id="IPR036093">
    <property type="entry name" value="NAC_dom_sf"/>
</dbReference>
<evidence type="ECO:0000256" key="4">
    <source>
        <dbReference type="ARBA" id="ARBA00023242"/>
    </source>
</evidence>